<organism evidence="4 5">
    <name type="scientific">Sphingomonas lenta</name>
    <dbReference type="NCBI Taxonomy" id="1141887"/>
    <lineage>
        <taxon>Bacteria</taxon>
        <taxon>Pseudomonadati</taxon>
        <taxon>Pseudomonadota</taxon>
        <taxon>Alphaproteobacteria</taxon>
        <taxon>Sphingomonadales</taxon>
        <taxon>Sphingomonadaceae</taxon>
        <taxon>Sphingomonas</taxon>
    </lineage>
</organism>
<dbReference type="InterPro" id="IPR011006">
    <property type="entry name" value="CheY-like_superfamily"/>
</dbReference>
<dbReference type="PROSITE" id="PS50110">
    <property type="entry name" value="RESPONSE_REGULATORY"/>
    <property type="match status" value="1"/>
</dbReference>
<feature type="domain" description="Response regulatory" evidence="3">
    <location>
        <begin position="10"/>
        <end position="123"/>
    </location>
</feature>
<evidence type="ECO:0000259" key="3">
    <source>
        <dbReference type="PROSITE" id="PS50110"/>
    </source>
</evidence>
<keyword evidence="1 2" id="KW-0597">Phosphoprotein</keyword>
<dbReference type="OrthoDB" id="9784719at2"/>
<dbReference type="SMART" id="SM00448">
    <property type="entry name" value="REC"/>
    <property type="match status" value="1"/>
</dbReference>
<dbReference type="PANTHER" id="PTHR44591">
    <property type="entry name" value="STRESS RESPONSE REGULATOR PROTEIN 1"/>
    <property type="match status" value="1"/>
</dbReference>
<evidence type="ECO:0000256" key="1">
    <source>
        <dbReference type="ARBA" id="ARBA00022553"/>
    </source>
</evidence>
<proteinExistence type="predicted"/>
<evidence type="ECO:0000313" key="4">
    <source>
        <dbReference type="EMBL" id="PAX09096.1"/>
    </source>
</evidence>
<reference evidence="5" key="1">
    <citation type="submission" date="2017-09" db="EMBL/GenBank/DDBJ databases">
        <authorList>
            <person name="Feng G."/>
            <person name="Zhu H."/>
        </authorList>
    </citation>
    <scope>NUCLEOTIDE SEQUENCE [LARGE SCALE GENOMIC DNA]</scope>
    <source>
        <strain evidence="5">1PNM-20</strain>
    </source>
</reference>
<dbReference type="Gene3D" id="3.40.50.2300">
    <property type="match status" value="1"/>
</dbReference>
<dbReference type="InterPro" id="IPR001789">
    <property type="entry name" value="Sig_transdc_resp-reg_receiver"/>
</dbReference>
<dbReference type="SUPFAM" id="SSF52172">
    <property type="entry name" value="CheY-like"/>
    <property type="match status" value="1"/>
</dbReference>
<keyword evidence="5" id="KW-1185">Reference proteome</keyword>
<dbReference type="Pfam" id="PF00072">
    <property type="entry name" value="Response_reg"/>
    <property type="match status" value="1"/>
</dbReference>
<gene>
    <name evidence="4" type="ORF">CKY28_07175</name>
</gene>
<dbReference type="Proteomes" id="UP000218151">
    <property type="component" value="Unassembled WGS sequence"/>
</dbReference>
<name>A0A2A2SIN0_9SPHN</name>
<dbReference type="RefSeq" id="WP_095997594.1">
    <property type="nucleotide sequence ID" value="NZ_NSLI01000002.1"/>
</dbReference>
<feature type="modified residue" description="4-aspartylphosphate" evidence="2">
    <location>
        <position position="60"/>
    </location>
</feature>
<dbReference type="InterPro" id="IPR050595">
    <property type="entry name" value="Bact_response_regulator"/>
</dbReference>
<evidence type="ECO:0000313" key="5">
    <source>
        <dbReference type="Proteomes" id="UP000218151"/>
    </source>
</evidence>
<evidence type="ECO:0000256" key="2">
    <source>
        <dbReference type="PROSITE-ProRule" id="PRU00169"/>
    </source>
</evidence>
<comment type="caution">
    <text evidence="4">The sequence shown here is derived from an EMBL/GenBank/DDBJ whole genome shotgun (WGS) entry which is preliminary data.</text>
</comment>
<dbReference type="AlphaFoldDB" id="A0A2A2SIN0"/>
<sequence length="133" mass="14390">MNDTAQTPPTVLVVDDEPIIRLDAVAIVEDAGFLALEAADAEEALEMMSAHPDISVLFTDINMPGPLDGLQLARRVHENWPAVHLVITSGRVDPDPDQIPDHGHFVAKPYQPAAVVALLRSLCSRSGSLRRLP</sequence>
<protein>
    <submittedName>
        <fullName evidence="4">Response regulator</fullName>
    </submittedName>
</protein>
<dbReference type="PANTHER" id="PTHR44591:SF18">
    <property type="entry name" value="REGULATORY PROTEIN"/>
    <property type="match status" value="1"/>
</dbReference>
<dbReference type="GO" id="GO:0000160">
    <property type="term" value="P:phosphorelay signal transduction system"/>
    <property type="evidence" value="ECO:0007669"/>
    <property type="project" value="InterPro"/>
</dbReference>
<accession>A0A2A2SIN0</accession>
<dbReference type="EMBL" id="NSLI01000002">
    <property type="protein sequence ID" value="PAX09096.1"/>
    <property type="molecule type" value="Genomic_DNA"/>
</dbReference>